<dbReference type="EMBL" id="BARS01024370">
    <property type="protein sequence ID" value="GAG07058.1"/>
    <property type="molecule type" value="Genomic_DNA"/>
</dbReference>
<dbReference type="GO" id="GO:0016887">
    <property type="term" value="F:ATP hydrolysis activity"/>
    <property type="evidence" value="ECO:0007669"/>
    <property type="project" value="InterPro"/>
</dbReference>
<dbReference type="PANTHER" id="PTHR43423">
    <property type="entry name" value="ABC TRANSPORTER I FAMILY MEMBER 17"/>
    <property type="match status" value="1"/>
</dbReference>
<dbReference type="GO" id="GO:0005524">
    <property type="term" value="F:ATP binding"/>
    <property type="evidence" value="ECO:0007669"/>
    <property type="project" value="UniProtKB-KW"/>
</dbReference>
<dbReference type="Gene3D" id="3.40.50.300">
    <property type="entry name" value="P-loop containing nucleotide triphosphate hydrolases"/>
    <property type="match status" value="1"/>
</dbReference>
<evidence type="ECO:0000313" key="5">
    <source>
        <dbReference type="EMBL" id="GAG07058.1"/>
    </source>
</evidence>
<keyword evidence="2" id="KW-0547">Nucleotide-binding</keyword>
<name>X0V3H4_9ZZZZ</name>
<evidence type="ECO:0000259" key="4">
    <source>
        <dbReference type="PROSITE" id="PS50893"/>
    </source>
</evidence>
<dbReference type="Pfam" id="PF00005">
    <property type="entry name" value="ABC_tran"/>
    <property type="match status" value="1"/>
</dbReference>
<comment type="caution">
    <text evidence="5">The sequence shown here is derived from an EMBL/GenBank/DDBJ whole genome shotgun (WGS) entry which is preliminary data.</text>
</comment>
<dbReference type="PROSITE" id="PS00211">
    <property type="entry name" value="ABC_TRANSPORTER_1"/>
    <property type="match status" value="1"/>
</dbReference>
<organism evidence="5">
    <name type="scientific">marine sediment metagenome</name>
    <dbReference type="NCBI Taxonomy" id="412755"/>
    <lineage>
        <taxon>unclassified sequences</taxon>
        <taxon>metagenomes</taxon>
        <taxon>ecological metagenomes</taxon>
    </lineage>
</organism>
<keyword evidence="1" id="KW-0813">Transport</keyword>
<proteinExistence type="predicted"/>
<dbReference type="PROSITE" id="PS50893">
    <property type="entry name" value="ABC_TRANSPORTER_2"/>
    <property type="match status" value="1"/>
</dbReference>
<evidence type="ECO:0000256" key="2">
    <source>
        <dbReference type="ARBA" id="ARBA00022741"/>
    </source>
</evidence>
<feature type="non-terminal residue" evidence="5">
    <location>
        <position position="207"/>
    </location>
</feature>
<dbReference type="AlphaFoldDB" id="X0V3H4"/>
<sequence>MLTLDSVWKSTPDQPHAYILQDCTYTFEAERIYAILGTSGVGKTTLLRTLNNLTPIDRGRILLRDRDIATLHPGEVRRSISILFQTPAFVGTTVAENLAFARRFGHRNEVDFGELLDWVHLDSSFLHRPVANLSVGQQQRVCLARTLVTRPEVLLLDEPTSALDDATAERILDLVREISRKEKLLTIFVTHRRSHARKLGQVILELA</sequence>
<dbReference type="PANTHER" id="PTHR43423:SF1">
    <property type="entry name" value="ABC TRANSPORTER I FAMILY MEMBER 17"/>
    <property type="match status" value="1"/>
</dbReference>
<reference evidence="5" key="1">
    <citation type="journal article" date="2014" name="Front. Microbiol.">
        <title>High frequency of phylogenetically diverse reductive dehalogenase-homologous genes in deep subseafloor sedimentary metagenomes.</title>
        <authorList>
            <person name="Kawai M."/>
            <person name="Futagami T."/>
            <person name="Toyoda A."/>
            <person name="Takaki Y."/>
            <person name="Nishi S."/>
            <person name="Hori S."/>
            <person name="Arai W."/>
            <person name="Tsubouchi T."/>
            <person name="Morono Y."/>
            <person name="Uchiyama I."/>
            <person name="Ito T."/>
            <person name="Fujiyama A."/>
            <person name="Inagaki F."/>
            <person name="Takami H."/>
        </authorList>
    </citation>
    <scope>NUCLEOTIDE SEQUENCE</scope>
    <source>
        <strain evidence="5">Expedition CK06-06</strain>
    </source>
</reference>
<dbReference type="InterPro" id="IPR003439">
    <property type="entry name" value="ABC_transporter-like_ATP-bd"/>
</dbReference>
<dbReference type="SUPFAM" id="SSF52540">
    <property type="entry name" value="P-loop containing nucleoside triphosphate hydrolases"/>
    <property type="match status" value="1"/>
</dbReference>
<evidence type="ECO:0000256" key="1">
    <source>
        <dbReference type="ARBA" id="ARBA00022448"/>
    </source>
</evidence>
<keyword evidence="3" id="KW-0067">ATP-binding</keyword>
<dbReference type="InterPro" id="IPR003593">
    <property type="entry name" value="AAA+_ATPase"/>
</dbReference>
<protein>
    <recommendedName>
        <fullName evidence="4">ABC transporter domain-containing protein</fullName>
    </recommendedName>
</protein>
<dbReference type="InterPro" id="IPR017871">
    <property type="entry name" value="ABC_transporter-like_CS"/>
</dbReference>
<dbReference type="SMART" id="SM00382">
    <property type="entry name" value="AAA"/>
    <property type="match status" value="1"/>
</dbReference>
<evidence type="ECO:0000256" key="3">
    <source>
        <dbReference type="ARBA" id="ARBA00022840"/>
    </source>
</evidence>
<dbReference type="InterPro" id="IPR027417">
    <property type="entry name" value="P-loop_NTPase"/>
</dbReference>
<feature type="domain" description="ABC transporter" evidence="4">
    <location>
        <begin position="2"/>
        <end position="207"/>
    </location>
</feature>
<gene>
    <name evidence="5" type="ORF">S01H1_38690</name>
</gene>
<accession>X0V3H4</accession>